<sequence length="92" mass="10289">MAIFLSVYIVAIWMILLIPREDDEGTKAESVGAHSNLPDSPPDNPPDKASGYFDDVLDSGYGPKIVDKFTPQQLQKLVIEDHPQFDPNIYGW</sequence>
<protein>
    <submittedName>
        <fullName evidence="3">Uncharacterized protein</fullName>
    </submittedName>
</protein>
<evidence type="ECO:0000256" key="1">
    <source>
        <dbReference type="SAM" id="MobiDB-lite"/>
    </source>
</evidence>
<feature type="signal peptide" evidence="2">
    <location>
        <begin position="1"/>
        <end position="28"/>
    </location>
</feature>
<feature type="region of interest" description="Disordered" evidence="1">
    <location>
        <begin position="27"/>
        <end position="53"/>
    </location>
</feature>
<accession>A0AAV3ZCR1</accession>
<organism evidence="3 4">
    <name type="scientific">Plakobranchus ocellatus</name>
    <dbReference type="NCBI Taxonomy" id="259542"/>
    <lineage>
        <taxon>Eukaryota</taxon>
        <taxon>Metazoa</taxon>
        <taxon>Spiralia</taxon>
        <taxon>Lophotrochozoa</taxon>
        <taxon>Mollusca</taxon>
        <taxon>Gastropoda</taxon>
        <taxon>Heterobranchia</taxon>
        <taxon>Euthyneura</taxon>
        <taxon>Panpulmonata</taxon>
        <taxon>Sacoglossa</taxon>
        <taxon>Placobranchoidea</taxon>
        <taxon>Plakobranchidae</taxon>
        <taxon>Plakobranchus</taxon>
    </lineage>
</organism>
<dbReference type="EMBL" id="BLXT01002312">
    <property type="protein sequence ID" value="GFN93163.1"/>
    <property type="molecule type" value="Genomic_DNA"/>
</dbReference>
<keyword evidence="2" id="KW-0732">Signal</keyword>
<name>A0AAV3ZCR1_9GAST</name>
<feature type="chain" id="PRO_5043551127" evidence="2">
    <location>
        <begin position="29"/>
        <end position="92"/>
    </location>
</feature>
<gene>
    <name evidence="3" type="ORF">PoB_001966900</name>
</gene>
<dbReference type="AlphaFoldDB" id="A0AAV3ZCR1"/>
<comment type="caution">
    <text evidence="3">The sequence shown here is derived from an EMBL/GenBank/DDBJ whole genome shotgun (WGS) entry which is preliminary data.</text>
</comment>
<evidence type="ECO:0000313" key="4">
    <source>
        <dbReference type="Proteomes" id="UP000735302"/>
    </source>
</evidence>
<evidence type="ECO:0000256" key="2">
    <source>
        <dbReference type="SAM" id="SignalP"/>
    </source>
</evidence>
<keyword evidence="4" id="KW-1185">Reference proteome</keyword>
<dbReference type="Proteomes" id="UP000735302">
    <property type="component" value="Unassembled WGS sequence"/>
</dbReference>
<reference evidence="3 4" key="1">
    <citation type="journal article" date="2021" name="Elife">
        <title>Chloroplast acquisition without the gene transfer in kleptoplastic sea slugs, Plakobranchus ocellatus.</title>
        <authorList>
            <person name="Maeda T."/>
            <person name="Takahashi S."/>
            <person name="Yoshida T."/>
            <person name="Shimamura S."/>
            <person name="Takaki Y."/>
            <person name="Nagai Y."/>
            <person name="Toyoda A."/>
            <person name="Suzuki Y."/>
            <person name="Arimoto A."/>
            <person name="Ishii H."/>
            <person name="Satoh N."/>
            <person name="Nishiyama T."/>
            <person name="Hasebe M."/>
            <person name="Maruyama T."/>
            <person name="Minagawa J."/>
            <person name="Obokata J."/>
            <person name="Shigenobu S."/>
        </authorList>
    </citation>
    <scope>NUCLEOTIDE SEQUENCE [LARGE SCALE GENOMIC DNA]</scope>
</reference>
<proteinExistence type="predicted"/>
<evidence type="ECO:0000313" key="3">
    <source>
        <dbReference type="EMBL" id="GFN93163.1"/>
    </source>
</evidence>